<dbReference type="InterPro" id="IPR050196">
    <property type="entry name" value="Cytochrome_P450_Monoox"/>
</dbReference>
<evidence type="ECO:0000256" key="8">
    <source>
        <dbReference type="ARBA" id="ARBA00022824"/>
    </source>
</evidence>
<keyword evidence="9" id="KW-0492">Microsome</keyword>
<dbReference type="GO" id="GO:0016705">
    <property type="term" value="F:oxidoreductase activity, acting on paired donors, with incorporation or reduction of molecular oxygen"/>
    <property type="evidence" value="ECO:0007669"/>
    <property type="project" value="InterPro"/>
</dbReference>
<dbReference type="SUPFAM" id="SSF48264">
    <property type="entry name" value="Cytochrome P450"/>
    <property type="match status" value="1"/>
</dbReference>
<keyword evidence="16" id="KW-1133">Transmembrane helix</keyword>
<evidence type="ECO:0000256" key="7">
    <source>
        <dbReference type="ARBA" id="ARBA00022723"/>
    </source>
</evidence>
<dbReference type="VEuPathDB" id="VectorBase:AAEL012765"/>
<evidence type="ECO:0000256" key="16">
    <source>
        <dbReference type="SAM" id="Phobius"/>
    </source>
</evidence>
<evidence type="ECO:0000256" key="14">
    <source>
        <dbReference type="PIRSR" id="PIRSR602401-1"/>
    </source>
</evidence>
<dbReference type="HOGENOM" id="CLU_001570_5_1_1"/>
<dbReference type="Gene3D" id="1.10.630.10">
    <property type="entry name" value="Cytochrome P450"/>
    <property type="match status" value="1"/>
</dbReference>
<evidence type="ECO:0000256" key="5">
    <source>
        <dbReference type="ARBA" id="ARBA00010617"/>
    </source>
</evidence>
<dbReference type="SMR" id="Q16L52"/>
<dbReference type="PANTHER" id="PTHR24291:SF189">
    <property type="entry name" value="CYTOCHROME P450 4C3-RELATED"/>
    <property type="match status" value="1"/>
</dbReference>
<dbReference type="GO" id="GO:0005506">
    <property type="term" value="F:iron ion binding"/>
    <property type="evidence" value="ECO:0007669"/>
    <property type="project" value="InterPro"/>
</dbReference>
<accession>Q16L52</accession>
<keyword evidence="6 14" id="KW-0349">Heme</keyword>
<keyword evidence="12 15" id="KW-0503">Monooxygenase</keyword>
<keyword evidence="11 14" id="KW-0408">Iron</keyword>
<evidence type="ECO:0000313" key="18">
    <source>
        <dbReference type="Proteomes" id="UP000682892"/>
    </source>
</evidence>
<dbReference type="AlphaFoldDB" id="Q16L52"/>
<sequence length="495" mass="56887">MWWPLVLLYFTLGVILVYSYVQWTRRKMYAMLATMSNPKSLPVIGHAHKFFNVTLADTLQYFGSFPSPVCIHMGPLPHVAIFDPESVQVVLNSPDCLQKMHQYSFFWVPRTLLCAPVHMWKGQRKALNPAFSSAIIGKIVPVFNKKCEKLMHILDQYVGKQQKDCTVDILKCTLDQIYETSFECEFNMQLSPDGEKTLDIFENFMKLASERICTIWKYPDLIYQWTKAYKKQLSCIDTYYDTILEKVARHIDIDKRINEVNEADNSTKKHNFIHCLSKYLRSQGPIPREDVLAHFCLIVFAGNESTAKTVSTAMLMLAMHPEIQERCYQEINTVCPGENQYISAGDAANLTYLEMVIKETLRLLPVVPVLGRTATSDVKLNDRHTIPANTGIVIGTFQIHRDPKIWGPNAERFDPDNFLPENVAKRHPYSFIPFSAGPRNCLGVRYAWYSMKILLAYIVRQYRLSTTLKLDQVKVAYGVLLALKDGYPVSLEKRK</sequence>
<keyword evidence="16" id="KW-0812">Transmembrane</keyword>
<keyword evidence="10 15" id="KW-0560">Oxidoreductase</keyword>
<evidence type="ECO:0000256" key="9">
    <source>
        <dbReference type="ARBA" id="ARBA00022848"/>
    </source>
</evidence>
<reference evidence="17" key="2">
    <citation type="journal article" date="2007" name="Science">
        <title>Genome sequence of Aedes aegypti, a major arbovirus vector.</title>
        <authorList>
            <person name="Nene V."/>
            <person name="Wortman J.R."/>
            <person name="Lawson D."/>
            <person name="Haas B."/>
            <person name="Kodira C."/>
            <person name="Tu Z.J."/>
            <person name="Loftus B."/>
            <person name="Xi Z."/>
            <person name="Megy K."/>
            <person name="Grabherr M."/>
            <person name="Ren Q."/>
            <person name="Zdobnov E.M."/>
            <person name="Lobo N.F."/>
            <person name="Campbell K.S."/>
            <person name="Brown S.E."/>
            <person name="Bonaldo M.F."/>
            <person name="Zhu J."/>
            <person name="Sinkins S.P."/>
            <person name="Hogenkamp D.G."/>
            <person name="Amedeo P."/>
            <person name="Arensburger P."/>
            <person name="Atkinson P.W."/>
            <person name="Bidwell S."/>
            <person name="Biedler J."/>
            <person name="Birney E."/>
            <person name="Bruggner R.V."/>
            <person name="Costas J."/>
            <person name="Coy M.R."/>
            <person name="Crabtree J."/>
            <person name="Crawford M."/>
            <person name="Debruyn B."/>
            <person name="Decaprio D."/>
            <person name="Eiglmeier K."/>
            <person name="Eisenstadt E."/>
            <person name="El-Dorry H."/>
            <person name="Gelbart W.M."/>
            <person name="Gomes S.L."/>
            <person name="Hammond M."/>
            <person name="Hannick L.I."/>
            <person name="Hogan J.R."/>
            <person name="Holmes M.H."/>
            <person name="Jaffe D."/>
            <person name="Johnston J.S."/>
            <person name="Kennedy R.C."/>
            <person name="Koo H."/>
            <person name="Kravitz S."/>
            <person name="Kriventseva E.V."/>
            <person name="Kulp D."/>
            <person name="Labutti K."/>
            <person name="Lee E."/>
            <person name="Li S."/>
            <person name="Lovin D.D."/>
            <person name="Mao C."/>
            <person name="Mauceli E."/>
            <person name="Menck C.F."/>
            <person name="Miller J.R."/>
            <person name="Montgomery P."/>
            <person name="Mori A."/>
            <person name="Nascimento A.L."/>
            <person name="Naveira H.F."/>
            <person name="Nusbaum C."/>
            <person name="O'leary S."/>
            <person name="Orvis J."/>
            <person name="Pertea M."/>
            <person name="Quesneville H."/>
            <person name="Reidenbach K.R."/>
            <person name="Rogers Y.H."/>
            <person name="Roth C.W."/>
            <person name="Schneider J.R."/>
            <person name="Schatz M."/>
            <person name="Shumway M."/>
            <person name="Stanke M."/>
            <person name="Stinson E.O."/>
            <person name="Tubio J.M."/>
            <person name="Vanzee J.P."/>
            <person name="Verjovski-Almeida S."/>
            <person name="Werner D."/>
            <person name="White O."/>
            <person name="Wyder S."/>
            <person name="Zeng Q."/>
            <person name="Zhao Q."/>
            <person name="Zhao Y."/>
            <person name="Hill C.A."/>
            <person name="Raikhel A.S."/>
            <person name="Soares M.B."/>
            <person name="Knudson D.L."/>
            <person name="Lee N.H."/>
            <person name="Galagan J."/>
            <person name="Salzberg S.L."/>
            <person name="Paulsen I.T."/>
            <person name="Dimopoulos G."/>
            <person name="Collins F.H."/>
            <person name="Birren B."/>
            <person name="Fraser-Liggett C.M."/>
            <person name="Severson D.W."/>
        </authorList>
    </citation>
    <scope>NUCLEOTIDE SEQUENCE [LARGE SCALE GENOMIC DNA]</scope>
    <source>
        <strain evidence="17">Liverpool</strain>
    </source>
</reference>
<dbReference type="GO" id="GO:0020037">
    <property type="term" value="F:heme binding"/>
    <property type="evidence" value="ECO:0007669"/>
    <property type="project" value="InterPro"/>
</dbReference>
<dbReference type="GO" id="GO:0004497">
    <property type="term" value="F:monooxygenase activity"/>
    <property type="evidence" value="ECO:0007669"/>
    <property type="project" value="UniProtKB-KW"/>
</dbReference>
<dbReference type="PaxDb" id="7159-AAEL012769-PA"/>
<evidence type="ECO:0000313" key="17">
    <source>
        <dbReference type="EMBL" id="EAT35036.2"/>
    </source>
</evidence>
<dbReference type="CDD" id="cd11057">
    <property type="entry name" value="CYP313-like"/>
    <property type="match status" value="1"/>
</dbReference>
<evidence type="ECO:0000256" key="13">
    <source>
        <dbReference type="ARBA" id="ARBA00023136"/>
    </source>
</evidence>
<feature type="binding site" description="axial binding residue" evidence="14">
    <location>
        <position position="441"/>
    </location>
    <ligand>
        <name>heme</name>
        <dbReference type="ChEBI" id="CHEBI:30413"/>
    </ligand>
    <ligandPart>
        <name>Fe</name>
        <dbReference type="ChEBI" id="CHEBI:18248"/>
    </ligandPart>
</feature>
<evidence type="ECO:0000256" key="2">
    <source>
        <dbReference type="ARBA" id="ARBA00003690"/>
    </source>
</evidence>
<keyword evidence="8" id="KW-0256">Endoplasmic reticulum</keyword>
<dbReference type="PhylomeDB" id="Q16L52"/>
<evidence type="ECO:0000256" key="15">
    <source>
        <dbReference type="RuleBase" id="RU000461"/>
    </source>
</evidence>
<reference evidence="17" key="1">
    <citation type="submission" date="2005-10" db="EMBL/GenBank/DDBJ databases">
        <authorList>
            <person name="Loftus B.J."/>
            <person name="Nene V.M."/>
            <person name="Hannick L.I."/>
            <person name="Bidwell S."/>
            <person name="Haas B."/>
            <person name="Amedeo P."/>
            <person name="Orvis J."/>
            <person name="Wortman J.R."/>
            <person name="White O.R."/>
            <person name="Salzberg S."/>
            <person name="Shumway M."/>
            <person name="Koo H."/>
            <person name="Zhao Y."/>
            <person name="Holmes M."/>
            <person name="Miller J."/>
            <person name="Schatz M."/>
            <person name="Pop M."/>
            <person name="Pai G."/>
            <person name="Utterback T."/>
            <person name="Rogers Y.-H."/>
            <person name="Kravitz S."/>
            <person name="Fraser C.M."/>
        </authorList>
    </citation>
    <scope>NUCLEOTIDE SEQUENCE</scope>
    <source>
        <strain evidence="17">Liverpool</strain>
    </source>
</reference>
<evidence type="ECO:0000256" key="6">
    <source>
        <dbReference type="ARBA" id="ARBA00022617"/>
    </source>
</evidence>
<evidence type="ECO:0000256" key="11">
    <source>
        <dbReference type="ARBA" id="ARBA00023004"/>
    </source>
</evidence>
<dbReference type="PRINTS" id="PR00385">
    <property type="entry name" value="P450"/>
</dbReference>
<comment type="similarity">
    <text evidence="5 15">Belongs to the cytochrome P450 family.</text>
</comment>
<gene>
    <name evidence="17" type="primary">CYP325M2</name>
    <name evidence="17" type="ORF">AaeL_AAEL012769</name>
</gene>
<dbReference type="PANTHER" id="PTHR24291">
    <property type="entry name" value="CYTOCHROME P450 FAMILY 4"/>
    <property type="match status" value="1"/>
</dbReference>
<feature type="transmembrane region" description="Helical" evidence="16">
    <location>
        <begin position="6"/>
        <end position="23"/>
    </location>
</feature>
<name>Q16L52_AEDAE</name>
<comment type="subcellular location">
    <subcellularLocation>
        <location evidence="4">Endoplasmic reticulum membrane</location>
        <topology evidence="4">Peripheral membrane protein</topology>
    </subcellularLocation>
    <subcellularLocation>
        <location evidence="3">Microsome membrane</location>
        <topology evidence="3">Peripheral membrane protein</topology>
    </subcellularLocation>
</comment>
<dbReference type="Proteomes" id="UP000682892">
    <property type="component" value="Unassembled WGS sequence"/>
</dbReference>
<evidence type="ECO:0000256" key="4">
    <source>
        <dbReference type="ARBA" id="ARBA00004406"/>
    </source>
</evidence>
<evidence type="ECO:0000256" key="10">
    <source>
        <dbReference type="ARBA" id="ARBA00023002"/>
    </source>
</evidence>
<evidence type="ECO:0000256" key="3">
    <source>
        <dbReference type="ARBA" id="ARBA00004174"/>
    </source>
</evidence>
<dbReference type="PROSITE" id="PS00086">
    <property type="entry name" value="CYTOCHROME_P450"/>
    <property type="match status" value="1"/>
</dbReference>
<dbReference type="InterPro" id="IPR017972">
    <property type="entry name" value="Cyt_P450_CS"/>
</dbReference>
<organism evidence="17 18">
    <name type="scientific">Aedes aegypti</name>
    <name type="common">Yellowfever mosquito</name>
    <name type="synonym">Culex aegypti</name>
    <dbReference type="NCBI Taxonomy" id="7159"/>
    <lineage>
        <taxon>Eukaryota</taxon>
        <taxon>Metazoa</taxon>
        <taxon>Ecdysozoa</taxon>
        <taxon>Arthropoda</taxon>
        <taxon>Hexapoda</taxon>
        <taxon>Insecta</taxon>
        <taxon>Pterygota</taxon>
        <taxon>Neoptera</taxon>
        <taxon>Endopterygota</taxon>
        <taxon>Diptera</taxon>
        <taxon>Nematocera</taxon>
        <taxon>Culicoidea</taxon>
        <taxon>Culicidae</taxon>
        <taxon>Culicinae</taxon>
        <taxon>Aedini</taxon>
        <taxon>Aedes</taxon>
        <taxon>Stegomyia</taxon>
    </lineage>
</organism>
<dbReference type="GO" id="GO:0005789">
    <property type="term" value="C:endoplasmic reticulum membrane"/>
    <property type="evidence" value="ECO:0007669"/>
    <property type="project" value="UniProtKB-SubCell"/>
</dbReference>
<protein>
    <submittedName>
        <fullName evidence="17">AAEL012769-PA</fullName>
    </submittedName>
</protein>
<comment type="cofactor">
    <cofactor evidence="1 14">
        <name>heme</name>
        <dbReference type="ChEBI" id="CHEBI:30413"/>
    </cofactor>
</comment>
<dbReference type="EMBL" id="CH477923">
    <property type="protein sequence ID" value="EAT35036.2"/>
    <property type="molecule type" value="Genomic_DNA"/>
</dbReference>
<dbReference type="eggNOG" id="KOG0157">
    <property type="taxonomic scope" value="Eukaryota"/>
</dbReference>
<dbReference type="InterPro" id="IPR001128">
    <property type="entry name" value="Cyt_P450"/>
</dbReference>
<dbReference type="InterPro" id="IPR036396">
    <property type="entry name" value="Cyt_P450_sf"/>
</dbReference>
<dbReference type="PRINTS" id="PR00463">
    <property type="entry name" value="EP450I"/>
</dbReference>
<evidence type="ECO:0000256" key="1">
    <source>
        <dbReference type="ARBA" id="ARBA00001971"/>
    </source>
</evidence>
<reference evidence="17" key="3">
    <citation type="submission" date="2012-09" db="EMBL/GenBank/DDBJ databases">
        <authorList>
            <consortium name="VectorBase"/>
        </authorList>
    </citation>
    <scope>NUCLEOTIDE SEQUENCE</scope>
    <source>
        <strain evidence="17">Liverpool</strain>
    </source>
</reference>
<dbReference type="Pfam" id="PF00067">
    <property type="entry name" value="p450"/>
    <property type="match status" value="1"/>
</dbReference>
<keyword evidence="7 14" id="KW-0479">Metal-binding</keyword>
<comment type="function">
    <text evidence="2">May be involved in the metabolism of insect hormones and in the breakdown of synthetic insecticides.</text>
</comment>
<evidence type="ECO:0000256" key="12">
    <source>
        <dbReference type="ARBA" id="ARBA00023033"/>
    </source>
</evidence>
<proteinExistence type="inferred from homology"/>
<keyword evidence="13 16" id="KW-0472">Membrane</keyword>
<dbReference type="InterPro" id="IPR002401">
    <property type="entry name" value="Cyt_P450_E_grp-I"/>
</dbReference>